<dbReference type="Gene3D" id="3.30.420.260">
    <property type="match status" value="1"/>
</dbReference>
<evidence type="ECO:0000313" key="2">
    <source>
        <dbReference type="Proteomes" id="UP000321580"/>
    </source>
</evidence>
<dbReference type="OrthoDB" id="765136at2"/>
<reference evidence="1 2" key="1">
    <citation type="submission" date="2019-08" db="EMBL/GenBank/DDBJ databases">
        <title>Genome of Phaeodactylibacter luteus.</title>
        <authorList>
            <person name="Bowman J.P."/>
        </authorList>
    </citation>
    <scope>NUCLEOTIDE SEQUENCE [LARGE SCALE GENOMIC DNA]</scope>
    <source>
        <strain evidence="1 2">KCTC 42180</strain>
    </source>
</reference>
<dbReference type="Pfam" id="PF12864">
    <property type="entry name" value="DUF3822"/>
    <property type="match status" value="1"/>
</dbReference>
<name>A0A5C6S380_9BACT</name>
<evidence type="ECO:0000313" key="1">
    <source>
        <dbReference type="EMBL" id="TXB68925.1"/>
    </source>
</evidence>
<accession>A0A5C6S380</accession>
<protein>
    <submittedName>
        <fullName evidence="1">DUF3822 family protein</fullName>
    </submittedName>
</protein>
<dbReference type="Gene3D" id="3.30.420.250">
    <property type="match status" value="1"/>
</dbReference>
<sequence length="280" mass="30992">MGEVITDIISPAFEKRNTNNYELSILAGMGSFDYVVWSAQQELLVLRRYRLPSSGLSPEAVRAVSGTDLLLRSPFRAITLGVATPAQAIVPARLFNKAHAPQYLSHTTALAEGTDVLDNRIDAFGAQLVYPLPSSLNVSLRKAFPGCRVFHLGSALIEGQRRMGYAAHQPALFGHLQGGYFCVTVIEGGSLQYFSINPVQHAKDITYFLMLAYEQCQLNPEKHGVYLSGALAEDSDAFRSIKRYVLQVQFLSPGAYFKLGQVQKELQLYQYFSLLSLSFV</sequence>
<comment type="caution">
    <text evidence="1">The sequence shown here is derived from an EMBL/GenBank/DDBJ whole genome shotgun (WGS) entry which is preliminary data.</text>
</comment>
<dbReference type="CDD" id="cd24013">
    <property type="entry name" value="ASKHA_ATPase_BT3980-like"/>
    <property type="match status" value="1"/>
</dbReference>
<dbReference type="InterPro" id="IPR024213">
    <property type="entry name" value="DUF3822"/>
</dbReference>
<organism evidence="1 2">
    <name type="scientific">Phaeodactylibacter luteus</name>
    <dbReference type="NCBI Taxonomy" id="1564516"/>
    <lineage>
        <taxon>Bacteria</taxon>
        <taxon>Pseudomonadati</taxon>
        <taxon>Bacteroidota</taxon>
        <taxon>Saprospiria</taxon>
        <taxon>Saprospirales</taxon>
        <taxon>Haliscomenobacteraceae</taxon>
        <taxon>Phaeodactylibacter</taxon>
    </lineage>
</organism>
<gene>
    <name evidence="1" type="ORF">FRY97_02330</name>
</gene>
<dbReference type="Proteomes" id="UP000321580">
    <property type="component" value="Unassembled WGS sequence"/>
</dbReference>
<keyword evidence="2" id="KW-1185">Reference proteome</keyword>
<dbReference type="AlphaFoldDB" id="A0A5C6S380"/>
<dbReference type="RefSeq" id="WP_147165812.1">
    <property type="nucleotide sequence ID" value="NZ_VOOR01000003.1"/>
</dbReference>
<proteinExistence type="predicted"/>
<dbReference type="EMBL" id="VOOR01000003">
    <property type="protein sequence ID" value="TXB68925.1"/>
    <property type="molecule type" value="Genomic_DNA"/>
</dbReference>